<dbReference type="RefSeq" id="WP_184567980.1">
    <property type="nucleotide sequence ID" value="NZ_BAAARS010000012.1"/>
</dbReference>
<evidence type="ECO:0000256" key="2">
    <source>
        <dbReference type="ARBA" id="ARBA00023172"/>
    </source>
</evidence>
<dbReference type="AlphaFoldDB" id="A0A7W9WMN5"/>
<organism evidence="5 6">
    <name type="scientific">Streptomyces paradoxus</name>
    <dbReference type="NCBI Taxonomy" id="66375"/>
    <lineage>
        <taxon>Bacteria</taxon>
        <taxon>Bacillati</taxon>
        <taxon>Actinomycetota</taxon>
        <taxon>Actinomycetes</taxon>
        <taxon>Kitasatosporales</taxon>
        <taxon>Streptomycetaceae</taxon>
        <taxon>Streptomyces</taxon>
    </lineage>
</organism>
<evidence type="ECO:0000256" key="1">
    <source>
        <dbReference type="ARBA" id="ARBA00023125"/>
    </source>
</evidence>
<evidence type="ECO:0000259" key="4">
    <source>
        <dbReference type="PROSITE" id="PS51900"/>
    </source>
</evidence>
<feature type="domain" description="Core-binding (CB)" evidence="4">
    <location>
        <begin position="22"/>
        <end position="111"/>
    </location>
</feature>
<dbReference type="GO" id="GO:0006310">
    <property type="term" value="P:DNA recombination"/>
    <property type="evidence" value="ECO:0007669"/>
    <property type="project" value="UniProtKB-KW"/>
</dbReference>
<sequence length="462" mass="52742">MAERERSLGIRPGQPILLAPDGRVDPRLSAVFRHRDFARKAEGTKETYAPDYRLFFTYLWRRGLRWDEATANVLEDWEDWRLRGEGNPSPIGGARWARELAALGLFYKIAVGLGFMQASPVLTHTVSTPDGGTVEVADLAPRDVRSSHVKWLSPRGYRVWRDVGLGGMLPSGLENESWPGRNDGRDVAFADFTYSSGLRRREVGTLLVWELPPLESGMGRHHYSGWVGKAVAKRAGRFYYVSHAGLQQAELYRLGTRDAVVRRARRRGRYDRVADRLLLLREITRDRRARWTAADGRTFEAQIDELTARQRMRMFTESDEGLEPAMLWLTEAGMPMAYKSWTKVFERASERCERAGLKVYATPKMLRHSMALRVLVSLHHALDQRLGLTPAQRRDYEDAYGTVWTMVKDLLGHRSEVTTREIYLEPVRGLQIESLLTDEDNPSNTELFANLARRTGLILDVA</sequence>
<accession>A0A7W9WMN5</accession>
<keyword evidence="2" id="KW-0233">DNA recombination</keyword>
<dbReference type="InterPro" id="IPR044068">
    <property type="entry name" value="CB"/>
</dbReference>
<dbReference type="SUPFAM" id="SSF56349">
    <property type="entry name" value="DNA breaking-rejoining enzymes"/>
    <property type="match status" value="1"/>
</dbReference>
<reference evidence="5 6" key="1">
    <citation type="submission" date="2020-08" db="EMBL/GenBank/DDBJ databases">
        <title>Genomic Encyclopedia of Type Strains, Phase IV (KMG-IV): sequencing the most valuable type-strain genomes for metagenomic binning, comparative biology and taxonomic classification.</title>
        <authorList>
            <person name="Goeker M."/>
        </authorList>
    </citation>
    <scope>NUCLEOTIDE SEQUENCE [LARGE SCALE GENOMIC DNA]</scope>
    <source>
        <strain evidence="5 6">DSM 43350</strain>
    </source>
</reference>
<keyword evidence="1 3" id="KW-0238">DNA-binding</keyword>
<dbReference type="EMBL" id="JACHGV010000023">
    <property type="protein sequence ID" value="MBB6081860.1"/>
    <property type="molecule type" value="Genomic_DNA"/>
</dbReference>
<dbReference type="PROSITE" id="PS51900">
    <property type="entry name" value="CB"/>
    <property type="match status" value="1"/>
</dbReference>
<proteinExistence type="predicted"/>
<dbReference type="InterPro" id="IPR010998">
    <property type="entry name" value="Integrase_recombinase_N"/>
</dbReference>
<evidence type="ECO:0000313" key="6">
    <source>
        <dbReference type="Proteomes" id="UP000591537"/>
    </source>
</evidence>
<dbReference type="Proteomes" id="UP000591537">
    <property type="component" value="Unassembled WGS sequence"/>
</dbReference>
<protein>
    <submittedName>
        <fullName evidence="5">Site-specific recombinase XerD</fullName>
    </submittedName>
</protein>
<dbReference type="Gene3D" id="1.10.150.130">
    <property type="match status" value="1"/>
</dbReference>
<evidence type="ECO:0000256" key="3">
    <source>
        <dbReference type="PROSITE-ProRule" id="PRU01248"/>
    </source>
</evidence>
<evidence type="ECO:0000313" key="5">
    <source>
        <dbReference type="EMBL" id="MBB6081860.1"/>
    </source>
</evidence>
<dbReference type="GO" id="GO:0003677">
    <property type="term" value="F:DNA binding"/>
    <property type="evidence" value="ECO:0007669"/>
    <property type="project" value="UniProtKB-UniRule"/>
</dbReference>
<dbReference type="Gene3D" id="1.10.443.10">
    <property type="entry name" value="Intergrase catalytic core"/>
    <property type="match status" value="1"/>
</dbReference>
<dbReference type="GO" id="GO:0015074">
    <property type="term" value="P:DNA integration"/>
    <property type="evidence" value="ECO:0007669"/>
    <property type="project" value="InterPro"/>
</dbReference>
<dbReference type="InterPro" id="IPR013762">
    <property type="entry name" value="Integrase-like_cat_sf"/>
</dbReference>
<keyword evidence="6" id="KW-1185">Reference proteome</keyword>
<comment type="caution">
    <text evidence="5">The sequence shown here is derived from an EMBL/GenBank/DDBJ whole genome shotgun (WGS) entry which is preliminary data.</text>
</comment>
<gene>
    <name evidence="5" type="ORF">HNR57_007823</name>
</gene>
<name>A0A7W9WMN5_9ACTN</name>
<dbReference type="InterPro" id="IPR011010">
    <property type="entry name" value="DNA_brk_join_enz"/>
</dbReference>